<dbReference type="Gene3D" id="3.30.420.40">
    <property type="match status" value="1"/>
</dbReference>
<name>A0A177AQ66_9BILA</name>
<evidence type="ECO:0000256" key="1">
    <source>
        <dbReference type="ARBA" id="ARBA00009156"/>
    </source>
</evidence>
<dbReference type="GO" id="GO:0046167">
    <property type="term" value="P:glycerol-3-phosphate biosynthetic process"/>
    <property type="evidence" value="ECO:0007669"/>
    <property type="project" value="TreeGrafter"/>
</dbReference>
<dbReference type="OrthoDB" id="5422795at2759"/>
<sequence length="132" mass="14834">MTFHFVELHGFSSHNFAANDTLWIFNSCLNYKKQLAKSVEDTNGVYFVTTFSGFFTPHWDPNIRASIYGMNLNTSKAHIARACLESIAFATADSLKLMDDYGVKVNILRVDGGMCVNETFLQMLSDFTGIDI</sequence>
<feature type="non-terminal residue" evidence="7">
    <location>
        <position position="132"/>
    </location>
</feature>
<dbReference type="GO" id="GO:0005524">
    <property type="term" value="F:ATP binding"/>
    <property type="evidence" value="ECO:0007669"/>
    <property type="project" value="UniProtKB-KW"/>
</dbReference>
<gene>
    <name evidence="7" type="ORF">A3Q56_08141</name>
</gene>
<dbReference type="EMBL" id="LWCA01002093">
    <property type="protein sequence ID" value="OAF64135.1"/>
    <property type="molecule type" value="Genomic_DNA"/>
</dbReference>
<dbReference type="Proteomes" id="UP000078046">
    <property type="component" value="Unassembled WGS sequence"/>
</dbReference>
<dbReference type="GO" id="GO:0004370">
    <property type="term" value="F:glycerol kinase activity"/>
    <property type="evidence" value="ECO:0007669"/>
    <property type="project" value="TreeGrafter"/>
</dbReference>
<comment type="similarity">
    <text evidence="1">Belongs to the FGGY kinase family.</text>
</comment>
<evidence type="ECO:0000259" key="6">
    <source>
        <dbReference type="Pfam" id="PF02782"/>
    </source>
</evidence>
<keyword evidence="5" id="KW-0067">ATP-binding</keyword>
<comment type="caution">
    <text evidence="7">The sequence shown here is derived from an EMBL/GenBank/DDBJ whole genome shotgun (WGS) entry which is preliminary data.</text>
</comment>
<feature type="domain" description="Carbohydrate kinase FGGY C-terminal" evidence="6">
    <location>
        <begin position="34"/>
        <end position="132"/>
    </location>
</feature>
<protein>
    <recommendedName>
        <fullName evidence="6">Carbohydrate kinase FGGY C-terminal domain-containing protein</fullName>
    </recommendedName>
</protein>
<dbReference type="GO" id="GO:0006641">
    <property type="term" value="P:triglyceride metabolic process"/>
    <property type="evidence" value="ECO:0007669"/>
    <property type="project" value="TreeGrafter"/>
</dbReference>
<organism evidence="7 8">
    <name type="scientific">Intoshia linei</name>
    <dbReference type="NCBI Taxonomy" id="1819745"/>
    <lineage>
        <taxon>Eukaryota</taxon>
        <taxon>Metazoa</taxon>
        <taxon>Spiralia</taxon>
        <taxon>Lophotrochozoa</taxon>
        <taxon>Mesozoa</taxon>
        <taxon>Orthonectida</taxon>
        <taxon>Rhopaluridae</taxon>
        <taxon>Intoshia</taxon>
    </lineage>
</organism>
<dbReference type="SUPFAM" id="SSF53067">
    <property type="entry name" value="Actin-like ATPase domain"/>
    <property type="match status" value="1"/>
</dbReference>
<dbReference type="GO" id="GO:0005739">
    <property type="term" value="C:mitochondrion"/>
    <property type="evidence" value="ECO:0007669"/>
    <property type="project" value="TreeGrafter"/>
</dbReference>
<keyword evidence="8" id="KW-1185">Reference proteome</keyword>
<dbReference type="InterPro" id="IPR018485">
    <property type="entry name" value="FGGY_C"/>
</dbReference>
<keyword evidence="4" id="KW-0418">Kinase</keyword>
<dbReference type="PANTHER" id="PTHR10196:SF69">
    <property type="entry name" value="GLYCEROL KINASE"/>
    <property type="match status" value="1"/>
</dbReference>
<dbReference type="GO" id="GO:0006071">
    <property type="term" value="P:glycerol metabolic process"/>
    <property type="evidence" value="ECO:0007669"/>
    <property type="project" value="TreeGrafter"/>
</dbReference>
<evidence type="ECO:0000313" key="7">
    <source>
        <dbReference type="EMBL" id="OAF64135.1"/>
    </source>
</evidence>
<reference evidence="7 8" key="1">
    <citation type="submission" date="2016-04" db="EMBL/GenBank/DDBJ databases">
        <title>The genome of Intoshia linei affirms orthonectids as highly simplified spiralians.</title>
        <authorList>
            <person name="Mikhailov K.V."/>
            <person name="Slusarev G.S."/>
            <person name="Nikitin M.A."/>
            <person name="Logacheva M.D."/>
            <person name="Penin A."/>
            <person name="Aleoshin V."/>
            <person name="Panchin Y.V."/>
        </authorList>
    </citation>
    <scope>NUCLEOTIDE SEQUENCE [LARGE SCALE GENOMIC DNA]</scope>
    <source>
        <strain evidence="7">Intl2013</strain>
        <tissue evidence="7">Whole animal</tissue>
    </source>
</reference>
<keyword evidence="3" id="KW-0547">Nucleotide-binding</keyword>
<proteinExistence type="inferred from homology"/>
<evidence type="ECO:0000256" key="5">
    <source>
        <dbReference type="ARBA" id="ARBA00022840"/>
    </source>
</evidence>
<dbReference type="AlphaFoldDB" id="A0A177AQ66"/>
<evidence type="ECO:0000313" key="8">
    <source>
        <dbReference type="Proteomes" id="UP000078046"/>
    </source>
</evidence>
<keyword evidence="2" id="KW-0808">Transferase</keyword>
<accession>A0A177AQ66</accession>
<dbReference type="PANTHER" id="PTHR10196">
    <property type="entry name" value="SUGAR KINASE"/>
    <property type="match status" value="1"/>
</dbReference>
<dbReference type="Pfam" id="PF02782">
    <property type="entry name" value="FGGY_C"/>
    <property type="match status" value="1"/>
</dbReference>
<dbReference type="InterPro" id="IPR043129">
    <property type="entry name" value="ATPase_NBD"/>
</dbReference>
<evidence type="ECO:0000256" key="4">
    <source>
        <dbReference type="ARBA" id="ARBA00022777"/>
    </source>
</evidence>
<evidence type="ECO:0000256" key="2">
    <source>
        <dbReference type="ARBA" id="ARBA00022679"/>
    </source>
</evidence>
<evidence type="ECO:0000256" key="3">
    <source>
        <dbReference type="ARBA" id="ARBA00022741"/>
    </source>
</evidence>